<reference evidence="2" key="1">
    <citation type="submission" date="2016-10" db="EMBL/GenBank/DDBJ databases">
        <authorList>
            <person name="de Groot N.N."/>
        </authorList>
    </citation>
    <scope>NUCLEOTIDE SEQUENCE</scope>
</reference>
<feature type="compositionally biased region" description="Low complexity" evidence="1">
    <location>
        <begin position="40"/>
        <end position="53"/>
    </location>
</feature>
<feature type="region of interest" description="Disordered" evidence="1">
    <location>
        <begin position="40"/>
        <end position="59"/>
    </location>
</feature>
<dbReference type="AlphaFoldDB" id="A0A1W1CYP8"/>
<evidence type="ECO:0000256" key="1">
    <source>
        <dbReference type="SAM" id="MobiDB-lite"/>
    </source>
</evidence>
<name>A0A1W1CYP8_9ZZZZ</name>
<protein>
    <submittedName>
        <fullName evidence="2">Uncharacterized protein</fullName>
    </submittedName>
</protein>
<organism evidence="2">
    <name type="scientific">hydrothermal vent metagenome</name>
    <dbReference type="NCBI Taxonomy" id="652676"/>
    <lineage>
        <taxon>unclassified sequences</taxon>
        <taxon>metagenomes</taxon>
        <taxon>ecological metagenomes</taxon>
    </lineage>
</organism>
<proteinExistence type="predicted"/>
<accession>A0A1W1CYP8</accession>
<gene>
    <name evidence="2" type="ORF">MNB_SV-13-404</name>
</gene>
<dbReference type="EMBL" id="FPHM01000170">
    <property type="protein sequence ID" value="SFV70771.1"/>
    <property type="molecule type" value="Genomic_DNA"/>
</dbReference>
<evidence type="ECO:0000313" key="2">
    <source>
        <dbReference type="EMBL" id="SFV70771.1"/>
    </source>
</evidence>
<sequence length="90" mass="9475">MKKLLLTASILTLIPLATYASSFKIQNDTGSKVSLHTGSGVSSLNNGSSTSVTCNTSKKVHTASRGTKDRFLFKITSSMCGTTVKLSSVM</sequence>